<evidence type="ECO:0000256" key="1">
    <source>
        <dbReference type="SAM" id="MobiDB-lite"/>
    </source>
</evidence>
<dbReference type="HOGENOM" id="CLU_112173_0_0_1"/>
<proteinExistence type="predicted"/>
<sequence length="214" mass="24491">MAILPFDSFLCWKLKIATLAVAFWMIGSGTLSALLEIFDVASLADDNFEIQGGFKAHWRAHVWEGWLACNLVMFICDLILIVYSIVMIFAVKVFPTYYEYNITKGYMTIVIMYILVDLGVALYKYSWYGPNTFRLGFLVFSFLYWLLRTIMNITATLVVYSRIEEIHYEITYGEKKNLSGWEAGLMDAPGMQSGYTTPRQPYGGSRTPLSQSYA</sequence>
<evidence type="ECO:0000313" key="3">
    <source>
        <dbReference type="EMBL" id="ELU07593.1"/>
    </source>
</evidence>
<dbReference type="EnsemblMetazoa" id="CapteT201528">
    <property type="protein sequence ID" value="CapteP201528"/>
    <property type="gene ID" value="CapteG201528"/>
</dbReference>
<keyword evidence="2" id="KW-1133">Transmembrane helix</keyword>
<feature type="transmembrane region" description="Helical" evidence="2">
    <location>
        <begin position="71"/>
        <end position="94"/>
    </location>
</feature>
<feature type="transmembrane region" description="Helical" evidence="2">
    <location>
        <begin position="12"/>
        <end position="35"/>
    </location>
</feature>
<protein>
    <submittedName>
        <fullName evidence="3 4">Uncharacterized protein</fullName>
    </submittedName>
</protein>
<gene>
    <name evidence="3" type="ORF">CAPTEDRAFT_201528</name>
</gene>
<dbReference type="AlphaFoldDB" id="R7UNE5"/>
<keyword evidence="5" id="KW-1185">Reference proteome</keyword>
<dbReference type="OrthoDB" id="6267493at2759"/>
<reference evidence="5" key="1">
    <citation type="submission" date="2012-12" db="EMBL/GenBank/DDBJ databases">
        <authorList>
            <person name="Hellsten U."/>
            <person name="Grimwood J."/>
            <person name="Chapman J.A."/>
            <person name="Shapiro H."/>
            <person name="Aerts A."/>
            <person name="Otillar R.P."/>
            <person name="Terry A.Y."/>
            <person name="Boore J.L."/>
            <person name="Simakov O."/>
            <person name="Marletaz F."/>
            <person name="Cho S.-J."/>
            <person name="Edsinger-Gonzales E."/>
            <person name="Havlak P."/>
            <person name="Kuo D.-H."/>
            <person name="Larsson T."/>
            <person name="Lv J."/>
            <person name="Arendt D."/>
            <person name="Savage R."/>
            <person name="Osoegawa K."/>
            <person name="de Jong P."/>
            <person name="Lindberg D.R."/>
            <person name="Seaver E.C."/>
            <person name="Weisblat D.A."/>
            <person name="Putnam N.H."/>
            <person name="Grigoriev I.V."/>
            <person name="Rokhsar D.S."/>
        </authorList>
    </citation>
    <scope>NUCLEOTIDE SEQUENCE</scope>
    <source>
        <strain evidence="5">I ESC-2004</strain>
    </source>
</reference>
<organism evidence="3">
    <name type="scientific">Capitella teleta</name>
    <name type="common">Polychaete worm</name>
    <dbReference type="NCBI Taxonomy" id="283909"/>
    <lineage>
        <taxon>Eukaryota</taxon>
        <taxon>Metazoa</taxon>
        <taxon>Spiralia</taxon>
        <taxon>Lophotrochozoa</taxon>
        <taxon>Annelida</taxon>
        <taxon>Polychaeta</taxon>
        <taxon>Sedentaria</taxon>
        <taxon>Scolecida</taxon>
        <taxon>Capitellidae</taxon>
        <taxon>Capitella</taxon>
    </lineage>
</organism>
<keyword evidence="2" id="KW-0472">Membrane</keyword>
<feature type="transmembrane region" description="Helical" evidence="2">
    <location>
        <begin position="137"/>
        <end position="160"/>
    </location>
</feature>
<accession>R7UNE5</accession>
<dbReference type="OMA" id="MHRFLCW"/>
<evidence type="ECO:0000313" key="5">
    <source>
        <dbReference type="Proteomes" id="UP000014760"/>
    </source>
</evidence>
<keyword evidence="2" id="KW-0812">Transmembrane</keyword>
<evidence type="ECO:0000313" key="4">
    <source>
        <dbReference type="EnsemblMetazoa" id="CapteP201528"/>
    </source>
</evidence>
<name>R7UNE5_CAPTE</name>
<reference evidence="4" key="3">
    <citation type="submission" date="2015-06" db="UniProtKB">
        <authorList>
            <consortium name="EnsemblMetazoa"/>
        </authorList>
    </citation>
    <scope>IDENTIFICATION</scope>
</reference>
<dbReference type="EMBL" id="AMQN01007019">
    <property type="status" value="NOT_ANNOTATED_CDS"/>
    <property type="molecule type" value="Genomic_DNA"/>
</dbReference>
<reference evidence="3 5" key="2">
    <citation type="journal article" date="2013" name="Nature">
        <title>Insights into bilaterian evolution from three spiralian genomes.</title>
        <authorList>
            <person name="Simakov O."/>
            <person name="Marletaz F."/>
            <person name="Cho S.J."/>
            <person name="Edsinger-Gonzales E."/>
            <person name="Havlak P."/>
            <person name="Hellsten U."/>
            <person name="Kuo D.H."/>
            <person name="Larsson T."/>
            <person name="Lv J."/>
            <person name="Arendt D."/>
            <person name="Savage R."/>
            <person name="Osoegawa K."/>
            <person name="de Jong P."/>
            <person name="Grimwood J."/>
            <person name="Chapman J.A."/>
            <person name="Shapiro H."/>
            <person name="Aerts A."/>
            <person name="Otillar R.P."/>
            <person name="Terry A.Y."/>
            <person name="Boore J.L."/>
            <person name="Grigoriev I.V."/>
            <person name="Lindberg D.R."/>
            <person name="Seaver E.C."/>
            <person name="Weisblat D.A."/>
            <person name="Putnam N.H."/>
            <person name="Rokhsar D.S."/>
        </authorList>
    </citation>
    <scope>NUCLEOTIDE SEQUENCE</scope>
    <source>
        <strain evidence="3 5">I ESC-2004</strain>
    </source>
</reference>
<feature type="region of interest" description="Disordered" evidence="1">
    <location>
        <begin position="195"/>
        <end position="214"/>
    </location>
</feature>
<feature type="transmembrane region" description="Helical" evidence="2">
    <location>
        <begin position="106"/>
        <end position="125"/>
    </location>
</feature>
<evidence type="ECO:0000256" key="2">
    <source>
        <dbReference type="SAM" id="Phobius"/>
    </source>
</evidence>
<dbReference type="EMBL" id="KB299759">
    <property type="protein sequence ID" value="ELU07593.1"/>
    <property type="molecule type" value="Genomic_DNA"/>
</dbReference>
<dbReference type="Proteomes" id="UP000014760">
    <property type="component" value="Unassembled WGS sequence"/>
</dbReference>